<evidence type="ECO:0000313" key="2">
    <source>
        <dbReference type="Proteomes" id="UP000598146"/>
    </source>
</evidence>
<dbReference type="Pfam" id="PF13835">
    <property type="entry name" value="DUF4194"/>
    <property type="match status" value="1"/>
</dbReference>
<evidence type="ECO:0000313" key="1">
    <source>
        <dbReference type="EMBL" id="MBG0568717.1"/>
    </source>
</evidence>
<organism evidence="1 2">
    <name type="scientific">Actinoplanes aureus</name>
    <dbReference type="NCBI Taxonomy" id="2792083"/>
    <lineage>
        <taxon>Bacteria</taxon>
        <taxon>Bacillati</taxon>
        <taxon>Actinomycetota</taxon>
        <taxon>Actinomycetes</taxon>
        <taxon>Micromonosporales</taxon>
        <taxon>Micromonosporaceae</taxon>
        <taxon>Actinoplanes</taxon>
    </lineage>
</organism>
<keyword evidence="2" id="KW-1185">Reference proteome</keyword>
<dbReference type="AlphaFoldDB" id="A0A931CJB1"/>
<proteinExistence type="predicted"/>
<sequence>MPDHREPLFEEVFGAGLFAETGPAGHSPLSAAEVFADVADQAVGAHVDSGERPVRFDGDTSDLPAEACWALQELVAAPHLSDRNKHHWPAVLQYEDLLRSRLSELGLILEINREYRYAFTRQAQDPSPRSRTILRSRTLSLAASALALYLYQQYVLAPDEPVVETADMIDHMLAYKRADDTDEAGFVKKVRAAINALDDAAIIKPIKGTSRYIVYGVITSILNAQQVQALHERYTAIARGEAPAGVDDGEAADA</sequence>
<protein>
    <submittedName>
        <fullName evidence="1">DUF4194 domain-containing protein</fullName>
    </submittedName>
</protein>
<reference evidence="1" key="1">
    <citation type="submission" date="2020-11" db="EMBL/GenBank/DDBJ databases">
        <title>Isolation and identification of active actinomycetes.</title>
        <authorList>
            <person name="Sun X."/>
        </authorList>
    </citation>
    <scope>NUCLEOTIDE SEQUENCE</scope>
    <source>
        <strain evidence="1">NEAU-A11</strain>
    </source>
</reference>
<dbReference type="Proteomes" id="UP000598146">
    <property type="component" value="Unassembled WGS sequence"/>
</dbReference>
<dbReference type="RefSeq" id="WP_196420487.1">
    <property type="nucleotide sequence ID" value="NZ_JADQTO010000043.1"/>
</dbReference>
<dbReference type="EMBL" id="JADQTO010000043">
    <property type="protein sequence ID" value="MBG0568717.1"/>
    <property type="molecule type" value="Genomic_DNA"/>
</dbReference>
<accession>A0A931CJB1</accession>
<name>A0A931CJB1_9ACTN</name>
<dbReference type="InterPro" id="IPR025449">
    <property type="entry name" value="JetB"/>
</dbReference>
<comment type="caution">
    <text evidence="1">The sequence shown here is derived from an EMBL/GenBank/DDBJ whole genome shotgun (WGS) entry which is preliminary data.</text>
</comment>
<gene>
    <name evidence="1" type="ORF">I4J89_45610</name>
</gene>